<accession>A0ABX0H316</accession>
<reference evidence="7 8" key="1">
    <citation type="submission" date="2020-03" db="EMBL/GenBank/DDBJ databases">
        <title>Two novel Motilibacter sp.</title>
        <authorList>
            <person name="Liu S."/>
        </authorList>
    </citation>
    <scope>NUCLEOTIDE SEQUENCE [LARGE SCALE GENOMIC DNA]</scope>
    <source>
        <strain evidence="7 8">E257</strain>
    </source>
</reference>
<keyword evidence="8" id="KW-1185">Reference proteome</keyword>
<evidence type="ECO:0000256" key="2">
    <source>
        <dbReference type="ARBA" id="ARBA00010139"/>
    </source>
</evidence>
<dbReference type="PANTHER" id="PTHR23023">
    <property type="entry name" value="DIMETHYLANILINE MONOOXYGENASE"/>
    <property type="match status" value="1"/>
</dbReference>
<dbReference type="Proteomes" id="UP000800981">
    <property type="component" value="Unassembled WGS sequence"/>
</dbReference>
<keyword evidence="3" id="KW-0285">Flavoprotein</keyword>
<keyword evidence="4" id="KW-0274">FAD</keyword>
<protein>
    <submittedName>
        <fullName evidence="7">NAD(P)-binding domain-containing protein</fullName>
    </submittedName>
</protein>
<dbReference type="InterPro" id="IPR036188">
    <property type="entry name" value="FAD/NAD-bd_sf"/>
</dbReference>
<keyword evidence="6" id="KW-0560">Oxidoreductase</keyword>
<keyword evidence="5" id="KW-0521">NADP</keyword>
<comment type="similarity">
    <text evidence="2">Belongs to the FAD-binding monooxygenase family.</text>
</comment>
<evidence type="ECO:0000313" key="7">
    <source>
        <dbReference type="EMBL" id="NHC15798.1"/>
    </source>
</evidence>
<sequence>MTVDDRSTKFCVIGAGAAGLTAAKNLLQLGIEVDVIEREDELGGNWNYGKPNSSIYRSVHMITSKPFTQYTDFPIPAEYPTFLGQRQALAYLRSYAEAFGLERHIEFERTVESVERTKDGLWNVVLDGGEARRYAGLVVANGHLWKPRYPGYRGHFDGVTVHSGDYKTPDVLRGKRVLVVGAGNSGCDIAVEASQNAAVTFHSTRRGYHYWPKYLFGQPSDVVYELALKTRSPLPIRRALGKLFLTVNNAGSAKKYGLPEPSHRLYEEHFIINSTLLYHLGHGDIAPKPDVAELRGDRVLFTDGTEEQVDVIVYATGFQLAEFPFLDADAHLNAQGGFPRLYLNAFHPTYDNLFVIGFFQTSTGNWPLMDYQSQVMARFVRQLRDDPEQVGWFRALKADPGSAGRLNGGIDYYNSERHALEVEHFAYRGALKRLARKLGASQGIPAQRAVSEPARAPEAV</sequence>
<dbReference type="InterPro" id="IPR000960">
    <property type="entry name" value="Flavin_mOase"/>
</dbReference>
<name>A0ABX0H316_9ACTN</name>
<proteinExistence type="inferred from homology"/>
<dbReference type="InterPro" id="IPR050346">
    <property type="entry name" value="FMO-like"/>
</dbReference>
<evidence type="ECO:0000256" key="3">
    <source>
        <dbReference type="ARBA" id="ARBA00022630"/>
    </source>
</evidence>
<dbReference type="PRINTS" id="PR00370">
    <property type="entry name" value="FMOXYGENASE"/>
</dbReference>
<gene>
    <name evidence="7" type="ORF">G9H71_18615</name>
</gene>
<dbReference type="EMBL" id="JAANNP010000056">
    <property type="protein sequence ID" value="NHC15798.1"/>
    <property type="molecule type" value="Genomic_DNA"/>
</dbReference>
<dbReference type="Pfam" id="PF00743">
    <property type="entry name" value="FMO-like"/>
    <property type="match status" value="1"/>
</dbReference>
<evidence type="ECO:0000313" key="8">
    <source>
        <dbReference type="Proteomes" id="UP000800981"/>
    </source>
</evidence>
<organism evidence="7 8">
    <name type="scientific">Motilibacter deserti</name>
    <dbReference type="NCBI Taxonomy" id="2714956"/>
    <lineage>
        <taxon>Bacteria</taxon>
        <taxon>Bacillati</taxon>
        <taxon>Actinomycetota</taxon>
        <taxon>Actinomycetes</taxon>
        <taxon>Motilibacterales</taxon>
        <taxon>Motilibacteraceae</taxon>
        <taxon>Motilibacter</taxon>
    </lineage>
</organism>
<dbReference type="InterPro" id="IPR020946">
    <property type="entry name" value="Flavin_mOase-like"/>
</dbReference>
<evidence type="ECO:0000256" key="1">
    <source>
        <dbReference type="ARBA" id="ARBA00009183"/>
    </source>
</evidence>
<evidence type="ECO:0000256" key="5">
    <source>
        <dbReference type="ARBA" id="ARBA00022857"/>
    </source>
</evidence>
<comment type="caution">
    <text evidence="7">The sequence shown here is derived from an EMBL/GenBank/DDBJ whole genome shotgun (WGS) entry which is preliminary data.</text>
</comment>
<dbReference type="RefSeq" id="WP_166284288.1">
    <property type="nucleotide sequence ID" value="NZ_JAANNP010000056.1"/>
</dbReference>
<evidence type="ECO:0000256" key="4">
    <source>
        <dbReference type="ARBA" id="ARBA00022827"/>
    </source>
</evidence>
<evidence type="ECO:0000256" key="6">
    <source>
        <dbReference type="ARBA" id="ARBA00023002"/>
    </source>
</evidence>
<dbReference type="SUPFAM" id="SSF51905">
    <property type="entry name" value="FAD/NAD(P)-binding domain"/>
    <property type="match status" value="3"/>
</dbReference>
<comment type="similarity">
    <text evidence="1">Belongs to the FMO family.</text>
</comment>
<dbReference type="Gene3D" id="3.50.50.60">
    <property type="entry name" value="FAD/NAD(P)-binding domain"/>
    <property type="match status" value="1"/>
</dbReference>
<dbReference type="PIRSF" id="PIRSF000332">
    <property type="entry name" value="FMO"/>
    <property type="match status" value="1"/>
</dbReference>